<evidence type="ECO:0000256" key="8">
    <source>
        <dbReference type="PIRSR" id="PIRSR602401-1"/>
    </source>
</evidence>
<dbReference type="SUPFAM" id="SSF48264">
    <property type="entry name" value="Cytochrome P450"/>
    <property type="match status" value="1"/>
</dbReference>
<evidence type="ECO:0000313" key="10">
    <source>
        <dbReference type="EMBL" id="KAJ9587900.1"/>
    </source>
</evidence>
<protein>
    <recommendedName>
        <fullName evidence="12">Cytochrome P450</fullName>
    </recommendedName>
</protein>
<dbReference type="InterPro" id="IPR002401">
    <property type="entry name" value="Cyt_P450_E_grp-I"/>
</dbReference>
<sequence length="618" mass="71047">MFQLFNNLQHQRCFTSLTRFCHSQPHASVDTLIGINKSKGITPSQLDKDFYKEFGINSDKINSDNCQASSSEQSFKLSDSTNSNIINKYSFPNYTHIASNEAETFKQNEVLPDIFKDSQILNVSTPFDEVPGPKILKTVAQLYSYIPLMSTHMTNAAMTYFLNMLGTNLIWNRSASPFMHMFEKYGPIVRLQGIFGGDIVFISHPEHIQTVFQNEGRYPVRSSLDSIDRYRTQYRNTQILGPFTASGPEWEKQRKNLEATFGTIASQYHGKIENVANQMIARIRTIRNKQEEVPNTFNDDLYRWAFENTCMVTLGKSMGLLDPSGLQITSESVRLLEAVKNASKALRYCESGFQMWRFFETKSFHSLIANCDIIDSIVAKHIRIVQTDLECNKENMSTDDTSLLHLLLLKGELQPNDILTIMLDTFLIGVNSVSHALTFLLYHLSKNPWVQRKAFKEVLRVLPEKDSSLTYTSLLHLPYLKACLQESLRLQPPIPVITRVLPHDIALYSYRIPKGTYMLMTNHVSSLREDNFEDARKFKPERWISEEEDIHPFAAIPFGHGARACVGRRFAEIQLWIMAAKVIRNFHIEYNYGKIQTTTRLIAMPNKPLKFRFAERLK</sequence>
<evidence type="ECO:0000256" key="6">
    <source>
        <dbReference type="ARBA" id="ARBA00023004"/>
    </source>
</evidence>
<evidence type="ECO:0000256" key="1">
    <source>
        <dbReference type="ARBA" id="ARBA00001971"/>
    </source>
</evidence>
<keyword evidence="11" id="KW-1185">Reference proteome</keyword>
<evidence type="ECO:0000256" key="5">
    <source>
        <dbReference type="ARBA" id="ARBA00023002"/>
    </source>
</evidence>
<dbReference type="GO" id="GO:0005506">
    <property type="term" value="F:iron ion binding"/>
    <property type="evidence" value="ECO:0007669"/>
    <property type="project" value="InterPro"/>
</dbReference>
<name>A0AAD7ZVY5_DIPPU</name>
<dbReference type="AlphaFoldDB" id="A0AAD7ZVY5"/>
<evidence type="ECO:0000256" key="9">
    <source>
        <dbReference type="RuleBase" id="RU000461"/>
    </source>
</evidence>
<comment type="similarity">
    <text evidence="2 9">Belongs to the cytochrome P450 family.</text>
</comment>
<dbReference type="GO" id="GO:0020037">
    <property type="term" value="F:heme binding"/>
    <property type="evidence" value="ECO:0007669"/>
    <property type="project" value="InterPro"/>
</dbReference>
<comment type="cofactor">
    <cofactor evidence="1 8">
        <name>heme</name>
        <dbReference type="ChEBI" id="CHEBI:30413"/>
    </cofactor>
</comment>
<dbReference type="Gene3D" id="1.10.630.10">
    <property type="entry name" value="Cytochrome P450"/>
    <property type="match status" value="1"/>
</dbReference>
<evidence type="ECO:0000256" key="2">
    <source>
        <dbReference type="ARBA" id="ARBA00010617"/>
    </source>
</evidence>
<keyword evidence="4 8" id="KW-0479">Metal-binding</keyword>
<keyword evidence="3 8" id="KW-0349">Heme</keyword>
<reference evidence="10" key="2">
    <citation type="submission" date="2023-05" db="EMBL/GenBank/DDBJ databases">
        <authorList>
            <person name="Fouks B."/>
        </authorList>
    </citation>
    <scope>NUCLEOTIDE SEQUENCE</scope>
    <source>
        <strain evidence="10">Stay&amp;Tobe</strain>
        <tissue evidence="10">Testes</tissue>
    </source>
</reference>
<gene>
    <name evidence="10" type="ORF">L9F63_018681</name>
</gene>
<dbReference type="GO" id="GO:0004497">
    <property type="term" value="F:monooxygenase activity"/>
    <property type="evidence" value="ECO:0007669"/>
    <property type="project" value="UniProtKB-KW"/>
</dbReference>
<keyword evidence="6 8" id="KW-0408">Iron</keyword>
<evidence type="ECO:0000313" key="11">
    <source>
        <dbReference type="Proteomes" id="UP001233999"/>
    </source>
</evidence>
<keyword evidence="5 9" id="KW-0560">Oxidoreductase</keyword>
<dbReference type="PRINTS" id="PR00385">
    <property type="entry name" value="P450"/>
</dbReference>
<evidence type="ECO:0000256" key="4">
    <source>
        <dbReference type="ARBA" id="ARBA00022723"/>
    </source>
</evidence>
<comment type="caution">
    <text evidence="10">The sequence shown here is derived from an EMBL/GenBank/DDBJ whole genome shotgun (WGS) entry which is preliminary data.</text>
</comment>
<dbReference type="PRINTS" id="PR00463">
    <property type="entry name" value="EP450I"/>
</dbReference>
<dbReference type="InterPro" id="IPR017972">
    <property type="entry name" value="Cyt_P450_CS"/>
</dbReference>
<dbReference type="PANTHER" id="PTHR24279">
    <property type="entry name" value="CYTOCHROME P450"/>
    <property type="match status" value="1"/>
</dbReference>
<dbReference type="InterPro" id="IPR001128">
    <property type="entry name" value="Cyt_P450"/>
</dbReference>
<dbReference type="PANTHER" id="PTHR24279:SF120">
    <property type="entry name" value="CYTOCHROME P450"/>
    <property type="match status" value="1"/>
</dbReference>
<accession>A0AAD7ZVY5</accession>
<evidence type="ECO:0000256" key="3">
    <source>
        <dbReference type="ARBA" id="ARBA00022617"/>
    </source>
</evidence>
<dbReference type="Pfam" id="PF00067">
    <property type="entry name" value="p450"/>
    <property type="match status" value="1"/>
</dbReference>
<evidence type="ECO:0008006" key="12">
    <source>
        <dbReference type="Google" id="ProtNLM"/>
    </source>
</evidence>
<keyword evidence="7 9" id="KW-0503">Monooxygenase</keyword>
<dbReference type="Proteomes" id="UP001233999">
    <property type="component" value="Unassembled WGS sequence"/>
</dbReference>
<dbReference type="GO" id="GO:0016705">
    <property type="term" value="F:oxidoreductase activity, acting on paired donors, with incorporation or reduction of molecular oxygen"/>
    <property type="evidence" value="ECO:0007669"/>
    <property type="project" value="InterPro"/>
</dbReference>
<dbReference type="CDD" id="cd11054">
    <property type="entry name" value="CYP24A1-like"/>
    <property type="match status" value="1"/>
</dbReference>
<dbReference type="InterPro" id="IPR050479">
    <property type="entry name" value="CYP11_CYP27_families"/>
</dbReference>
<proteinExistence type="inferred from homology"/>
<dbReference type="EMBL" id="JASPKZ010006054">
    <property type="protein sequence ID" value="KAJ9587900.1"/>
    <property type="molecule type" value="Genomic_DNA"/>
</dbReference>
<evidence type="ECO:0000256" key="7">
    <source>
        <dbReference type="ARBA" id="ARBA00023033"/>
    </source>
</evidence>
<organism evidence="10 11">
    <name type="scientific">Diploptera punctata</name>
    <name type="common">Pacific beetle cockroach</name>
    <dbReference type="NCBI Taxonomy" id="6984"/>
    <lineage>
        <taxon>Eukaryota</taxon>
        <taxon>Metazoa</taxon>
        <taxon>Ecdysozoa</taxon>
        <taxon>Arthropoda</taxon>
        <taxon>Hexapoda</taxon>
        <taxon>Insecta</taxon>
        <taxon>Pterygota</taxon>
        <taxon>Neoptera</taxon>
        <taxon>Polyneoptera</taxon>
        <taxon>Dictyoptera</taxon>
        <taxon>Blattodea</taxon>
        <taxon>Blaberoidea</taxon>
        <taxon>Blaberidae</taxon>
        <taxon>Diplopterinae</taxon>
        <taxon>Diploptera</taxon>
    </lineage>
</organism>
<reference evidence="10" key="1">
    <citation type="journal article" date="2023" name="IScience">
        <title>Live-bearing cockroach genome reveals convergent evolutionary mechanisms linked to viviparity in insects and beyond.</title>
        <authorList>
            <person name="Fouks B."/>
            <person name="Harrison M.C."/>
            <person name="Mikhailova A.A."/>
            <person name="Marchal E."/>
            <person name="English S."/>
            <person name="Carruthers M."/>
            <person name="Jennings E.C."/>
            <person name="Chiamaka E.L."/>
            <person name="Frigard R.A."/>
            <person name="Pippel M."/>
            <person name="Attardo G.M."/>
            <person name="Benoit J.B."/>
            <person name="Bornberg-Bauer E."/>
            <person name="Tobe S.S."/>
        </authorList>
    </citation>
    <scope>NUCLEOTIDE SEQUENCE</scope>
    <source>
        <strain evidence="10">Stay&amp;Tobe</strain>
    </source>
</reference>
<dbReference type="InterPro" id="IPR036396">
    <property type="entry name" value="Cyt_P450_sf"/>
</dbReference>
<feature type="binding site" description="axial binding residue" evidence="8">
    <location>
        <position position="565"/>
    </location>
    <ligand>
        <name>heme</name>
        <dbReference type="ChEBI" id="CHEBI:30413"/>
    </ligand>
    <ligandPart>
        <name>Fe</name>
        <dbReference type="ChEBI" id="CHEBI:18248"/>
    </ligandPart>
</feature>
<dbReference type="PROSITE" id="PS00086">
    <property type="entry name" value="CYTOCHROME_P450"/>
    <property type="match status" value="1"/>
</dbReference>